<gene>
    <name evidence="2" type="ORF">GCM10009547_17270</name>
</gene>
<evidence type="ECO:0000256" key="1">
    <source>
        <dbReference type="SAM" id="Phobius"/>
    </source>
</evidence>
<keyword evidence="1" id="KW-0472">Membrane</keyword>
<keyword evidence="3" id="KW-1185">Reference proteome</keyword>
<dbReference type="Proteomes" id="UP001500957">
    <property type="component" value="Unassembled WGS sequence"/>
</dbReference>
<dbReference type="RefSeq" id="WP_344603657.1">
    <property type="nucleotide sequence ID" value="NZ_BAAAHE010000013.1"/>
</dbReference>
<keyword evidence="1" id="KW-0812">Transmembrane</keyword>
<reference evidence="2 3" key="1">
    <citation type="journal article" date="2019" name="Int. J. Syst. Evol. Microbiol.">
        <title>The Global Catalogue of Microorganisms (GCM) 10K type strain sequencing project: providing services to taxonomists for standard genome sequencing and annotation.</title>
        <authorList>
            <consortium name="The Broad Institute Genomics Platform"/>
            <consortium name="The Broad Institute Genome Sequencing Center for Infectious Disease"/>
            <person name="Wu L."/>
            <person name="Ma J."/>
        </authorList>
    </citation>
    <scope>NUCLEOTIDE SEQUENCE [LARGE SCALE GENOMIC DNA]</scope>
    <source>
        <strain evidence="2 3">JCM 10671</strain>
    </source>
</reference>
<evidence type="ECO:0000313" key="3">
    <source>
        <dbReference type="Proteomes" id="UP001500957"/>
    </source>
</evidence>
<evidence type="ECO:0000313" key="2">
    <source>
        <dbReference type="EMBL" id="GAA0615850.1"/>
    </source>
</evidence>
<feature type="transmembrane region" description="Helical" evidence="1">
    <location>
        <begin position="59"/>
        <end position="80"/>
    </location>
</feature>
<proteinExistence type="predicted"/>
<organism evidence="2 3">
    <name type="scientific">Sporichthya brevicatena</name>
    <dbReference type="NCBI Taxonomy" id="171442"/>
    <lineage>
        <taxon>Bacteria</taxon>
        <taxon>Bacillati</taxon>
        <taxon>Actinomycetota</taxon>
        <taxon>Actinomycetes</taxon>
        <taxon>Sporichthyales</taxon>
        <taxon>Sporichthyaceae</taxon>
        <taxon>Sporichthya</taxon>
    </lineage>
</organism>
<accession>A0ABN1GPJ0</accession>
<dbReference type="EMBL" id="BAAAHE010000013">
    <property type="protein sequence ID" value="GAA0615850.1"/>
    <property type="molecule type" value="Genomic_DNA"/>
</dbReference>
<comment type="caution">
    <text evidence="2">The sequence shown here is derived from an EMBL/GenBank/DDBJ whole genome shotgun (WGS) entry which is preliminary data.</text>
</comment>
<keyword evidence="1" id="KW-1133">Transmembrane helix</keyword>
<sequence length="156" mass="16998">MNERYALPAEPRDSYLGTGLWGRRDLTLLLVPYALGAVGLVVAWYGSAKEADWRDDARWLVTGTGSVTLAGLGLLLWLVAGKLRIVAAERAVRTGLLERRESRAERTATQVLPDSNYVTWPGSRRFHRPSCLLMSGKEVVAATDLADLGACGVCEP</sequence>
<feature type="transmembrane region" description="Helical" evidence="1">
    <location>
        <begin position="26"/>
        <end position="47"/>
    </location>
</feature>
<name>A0ABN1GPJ0_9ACTN</name>
<protein>
    <submittedName>
        <fullName evidence="2">Uncharacterized protein</fullName>
    </submittedName>
</protein>